<comment type="pathway">
    <text evidence="3 12">Protein modification; protein glycosylation.</text>
</comment>
<comment type="similarity">
    <text evidence="4 12">Belongs to the OST1 family.</text>
</comment>
<dbReference type="OMA" id="RYEYARE"/>
<name>A0A8C4NB79_EPTBU</name>
<dbReference type="GO" id="GO:0018279">
    <property type="term" value="P:protein N-linked glycosylation via asparagine"/>
    <property type="evidence" value="ECO:0007669"/>
    <property type="project" value="TreeGrafter"/>
</dbReference>
<evidence type="ECO:0000256" key="2">
    <source>
        <dbReference type="ARBA" id="ARBA00004115"/>
    </source>
</evidence>
<accession>A0A8C4NB79</accession>
<dbReference type="Proteomes" id="UP000694388">
    <property type="component" value="Unplaced"/>
</dbReference>
<keyword evidence="7" id="KW-0732">Signal</keyword>
<evidence type="ECO:0000313" key="13">
    <source>
        <dbReference type="Ensembl" id="ENSEBUP00000003956.1"/>
    </source>
</evidence>
<keyword evidence="9 12" id="KW-1133">Transmembrane helix</keyword>
<reference evidence="13" key="2">
    <citation type="submission" date="2025-09" db="UniProtKB">
        <authorList>
            <consortium name="Ensembl"/>
        </authorList>
    </citation>
    <scope>IDENTIFICATION</scope>
</reference>
<comment type="subunit">
    <text evidence="11">Component of the oligosaccharyltransferase (OST) complex. OST exists in two different complex forms which contain common core subunits RPN1, RPN2, OST48, OST4, DAD1 and TMEM258, either STT3A or STT3B as catalytic subunits, and form-specific accessory subunits. STT3A complex assembly occurs through the formation of 3 subcomplexes. Subcomplex 1 contains RPN1 and TMEM258, subcomplex 2 contains the STT3A-specific subunits STT3A, DC2/OSTC, and KCP2 as well as the core subunit OST4, and subcomplex 3 contains RPN2, DAD1, and OST48. The STT3A complex can form stable complexes with the Sec61 complex or with both the Sec61 and TRAP complexes. Interacts with TMEM35A/NACHO.</text>
</comment>
<dbReference type="AlphaFoldDB" id="A0A8C4NB79"/>
<organism evidence="13 14">
    <name type="scientific">Eptatretus burgeri</name>
    <name type="common">Inshore hagfish</name>
    <dbReference type="NCBI Taxonomy" id="7764"/>
    <lineage>
        <taxon>Eukaryota</taxon>
        <taxon>Metazoa</taxon>
        <taxon>Chordata</taxon>
        <taxon>Craniata</taxon>
        <taxon>Vertebrata</taxon>
        <taxon>Cyclostomata</taxon>
        <taxon>Myxini</taxon>
        <taxon>Myxiniformes</taxon>
        <taxon>Myxinidae</taxon>
        <taxon>Eptatretinae</taxon>
        <taxon>Eptatretus</taxon>
    </lineage>
</organism>
<evidence type="ECO:0000256" key="4">
    <source>
        <dbReference type="ARBA" id="ARBA00008905"/>
    </source>
</evidence>
<evidence type="ECO:0000256" key="3">
    <source>
        <dbReference type="ARBA" id="ARBA00004922"/>
    </source>
</evidence>
<feature type="transmembrane region" description="Helical" evidence="12">
    <location>
        <begin position="319"/>
        <end position="338"/>
    </location>
</feature>
<comment type="subcellular location">
    <subcellularLocation>
        <location evidence="2 12">Endoplasmic reticulum membrane</location>
        <topology evidence="2 12">Single-pass type I membrane protein</topology>
    </subcellularLocation>
</comment>
<dbReference type="Ensembl" id="ENSEBUT00000004362.1">
    <property type="protein sequence ID" value="ENSEBUP00000003956.1"/>
    <property type="gene ID" value="ENSEBUG00000002783.1"/>
</dbReference>
<evidence type="ECO:0000256" key="11">
    <source>
        <dbReference type="ARBA" id="ARBA00046898"/>
    </source>
</evidence>
<keyword evidence="8 12" id="KW-0256">Endoplasmic reticulum</keyword>
<reference evidence="13" key="1">
    <citation type="submission" date="2025-08" db="UniProtKB">
        <authorList>
            <consortium name="Ensembl"/>
        </authorList>
    </citation>
    <scope>IDENTIFICATION</scope>
</reference>
<evidence type="ECO:0000256" key="7">
    <source>
        <dbReference type="ARBA" id="ARBA00022729"/>
    </source>
</evidence>
<evidence type="ECO:0000256" key="9">
    <source>
        <dbReference type="ARBA" id="ARBA00022989"/>
    </source>
</evidence>
<evidence type="ECO:0000256" key="12">
    <source>
        <dbReference type="RuleBase" id="RU361143"/>
    </source>
</evidence>
<dbReference type="InterPro" id="IPR007676">
    <property type="entry name" value="Ribophorin_I"/>
</dbReference>
<dbReference type="PANTHER" id="PTHR21049">
    <property type="entry name" value="RIBOPHORIN I"/>
    <property type="match status" value="1"/>
</dbReference>
<evidence type="ECO:0000256" key="1">
    <source>
        <dbReference type="ARBA" id="ARBA00002791"/>
    </source>
</evidence>
<dbReference type="GeneTree" id="ENSGT00390000009630"/>
<keyword evidence="6 12" id="KW-0812">Transmembrane</keyword>
<evidence type="ECO:0000256" key="8">
    <source>
        <dbReference type="ARBA" id="ARBA00022824"/>
    </source>
</evidence>
<keyword evidence="14" id="KW-1185">Reference proteome</keyword>
<dbReference type="PANTHER" id="PTHR21049:SF0">
    <property type="entry name" value="DOLICHYL-DIPHOSPHOOLIGOSACCHARIDE--PROTEIN GLYCOSYLTRANSFERASE SUBUNIT 1"/>
    <property type="match status" value="1"/>
</dbReference>
<dbReference type="UniPathway" id="UPA00378"/>
<dbReference type="Pfam" id="PF04597">
    <property type="entry name" value="Ribophorin_I"/>
    <property type="match status" value="1"/>
</dbReference>
<evidence type="ECO:0000256" key="6">
    <source>
        <dbReference type="ARBA" id="ARBA00022692"/>
    </source>
</evidence>
<comment type="function">
    <text evidence="1 12">Subunit of the oligosaccharyl transferase (OST) complex that catalyzes the initial transfer of a defined glycan (Glc(3)Man(9)GlcNAc(2) in eukaryotes) from the lipid carrier dolichol-pyrophosphate to an asparagine residue within an Asn-X-Ser/Thr consensus motif in nascent polypeptide chains, the first step in protein N-glycosylation. N-glycosylation occurs cotranslationally and the complex associates with the Sec61 complex at the channel-forming translocon complex that mediates protein translocation across the endoplasmic reticulum (ER). All subunits are required for a maximal enzyme activity.</text>
</comment>
<dbReference type="GO" id="GO:0008250">
    <property type="term" value="C:oligosaccharyltransferase complex"/>
    <property type="evidence" value="ECO:0007669"/>
    <property type="project" value="UniProtKB-UniRule"/>
</dbReference>
<protein>
    <recommendedName>
        <fullName evidence="5 12">Dolichyl-diphosphooligosaccharide--protein glycosyltransferase subunit 1</fullName>
    </recommendedName>
</protein>
<evidence type="ECO:0000313" key="14">
    <source>
        <dbReference type="Proteomes" id="UP000694388"/>
    </source>
</evidence>
<proteinExistence type="inferred from homology"/>
<evidence type="ECO:0000256" key="5">
    <source>
        <dbReference type="ARBA" id="ARBA00017611"/>
    </source>
</evidence>
<evidence type="ECO:0000256" key="10">
    <source>
        <dbReference type="ARBA" id="ARBA00023136"/>
    </source>
</evidence>
<keyword evidence="10 12" id="KW-0472">Membrane</keyword>
<sequence>FLEGYKGIAYEVKLPTPLSSGEELKVIVEIAFTRTLSPFPTHIVQTERQLVVFQGNHYFYSPYSISTQLARVRLASKNVESFSKLDSTSKNEDVIEYGPFKDVQPFSSDTMRIHFENNSPFLTVTKLERVIEVSLWGNIAVEETVDLRHSGAVLKGPFSRYDYQRQPESGISSVRSFKTILPAAAQDVYYRDEIGNISTSNLLVMEDSVEMDVRPRFPLFGGWKTHYYIGYNLPSYEYLYNLVIDDLTVKIILPEGAKNIELQPPYPVHKSDQMLHFTYLDTFGRPVIIARKSNLVEQHIQDFVLHYTFNKALMLQEPLLVVAAFCILFLTVIIYVRLDFSITKDPAAETRMRVASLADQIRRLIVKRAALYEPFLEAVTRFKVNREGAVLTNARRHIDTEHRALSAEIAALLSRAKADGTDVTEKVTELQKMDAQMRDMVLKAATDADRLVHGKLGRNPYLENERQSSTRRRELAERIDSIVNLL</sequence>